<sequence length="55" mass="6192">MAFSQFGISKLDVSHLLAGCFVESREVLKMLLIGLLVFMMVMGAIWTILSWSEKL</sequence>
<name>A0ABW8PXL6_9GAMM</name>
<accession>A0ABW8PXL6</accession>
<keyword evidence="1" id="KW-0472">Membrane</keyword>
<reference evidence="2 3" key="1">
    <citation type="submission" date="2024-02" db="EMBL/GenBank/DDBJ databases">
        <title>Marinospirillum sp. MEB 164 isolated from Lonar lake sediment.</title>
        <authorList>
            <person name="Joshi A."/>
            <person name="Thite S."/>
        </authorList>
    </citation>
    <scope>NUCLEOTIDE SEQUENCE [LARGE SCALE GENOMIC DNA]</scope>
    <source>
        <strain evidence="2 3">MEB164</strain>
    </source>
</reference>
<dbReference type="Proteomes" id="UP001621714">
    <property type="component" value="Unassembled WGS sequence"/>
</dbReference>
<keyword evidence="1" id="KW-1133">Transmembrane helix</keyword>
<comment type="caution">
    <text evidence="2">The sequence shown here is derived from an EMBL/GenBank/DDBJ whole genome shotgun (WGS) entry which is preliminary data.</text>
</comment>
<keyword evidence="1" id="KW-0812">Transmembrane</keyword>
<evidence type="ECO:0000313" key="3">
    <source>
        <dbReference type="Proteomes" id="UP001621714"/>
    </source>
</evidence>
<feature type="transmembrane region" description="Helical" evidence="1">
    <location>
        <begin position="31"/>
        <end position="49"/>
    </location>
</feature>
<gene>
    <name evidence="2" type="ORF">V6U78_06735</name>
</gene>
<proteinExistence type="predicted"/>
<dbReference type="EMBL" id="JBANFI010000003">
    <property type="protein sequence ID" value="MFK7160731.1"/>
    <property type="molecule type" value="Genomic_DNA"/>
</dbReference>
<keyword evidence="3" id="KW-1185">Reference proteome</keyword>
<evidence type="ECO:0000313" key="2">
    <source>
        <dbReference type="EMBL" id="MFK7160731.1"/>
    </source>
</evidence>
<protein>
    <submittedName>
        <fullName evidence="2">Uncharacterized protein</fullName>
    </submittedName>
</protein>
<organism evidence="2 3">
    <name type="scientific">Marinospirillum alkalitolerans</name>
    <dbReference type="NCBI Taxonomy" id="3123374"/>
    <lineage>
        <taxon>Bacteria</taxon>
        <taxon>Pseudomonadati</taxon>
        <taxon>Pseudomonadota</taxon>
        <taxon>Gammaproteobacteria</taxon>
        <taxon>Oceanospirillales</taxon>
        <taxon>Oceanospirillaceae</taxon>
        <taxon>Marinospirillum</taxon>
    </lineage>
</organism>
<evidence type="ECO:0000256" key="1">
    <source>
        <dbReference type="SAM" id="Phobius"/>
    </source>
</evidence>